<keyword evidence="12" id="KW-1185">Reference proteome</keyword>
<feature type="signal peptide" evidence="9">
    <location>
        <begin position="1"/>
        <end position="18"/>
    </location>
</feature>
<evidence type="ECO:0000313" key="12">
    <source>
        <dbReference type="Proteomes" id="UP001362899"/>
    </source>
</evidence>
<keyword evidence="9" id="KW-0732">Signal</keyword>
<evidence type="ECO:0000256" key="7">
    <source>
        <dbReference type="ARBA" id="ARBA00023186"/>
    </source>
</evidence>
<dbReference type="InterPro" id="IPR013320">
    <property type="entry name" value="ConA-like_dom_sf"/>
</dbReference>
<dbReference type="SUPFAM" id="SSF63887">
    <property type="entry name" value="P-domain of calnexin/calreticulin"/>
    <property type="match status" value="1"/>
</dbReference>
<keyword evidence="7 9" id="KW-0143">Chaperone</keyword>
<dbReference type="EMBL" id="BTGC01000008">
    <property type="protein sequence ID" value="GMM53069.1"/>
    <property type="molecule type" value="Genomic_DNA"/>
</dbReference>
<dbReference type="AlphaFoldDB" id="A0AAV5RNH0"/>
<name>A0AAV5RNH0_STABA</name>
<feature type="transmembrane region" description="Helical" evidence="9">
    <location>
        <begin position="528"/>
        <end position="550"/>
    </location>
</feature>
<dbReference type="Gene3D" id="2.60.120.200">
    <property type="match status" value="1"/>
</dbReference>
<accession>A0AAV5RNH0</accession>
<dbReference type="InterPro" id="IPR001580">
    <property type="entry name" value="Calret/calnex"/>
</dbReference>
<keyword evidence="8" id="KW-1015">Disulfide bond</keyword>
<evidence type="ECO:0000256" key="2">
    <source>
        <dbReference type="ARBA" id="ARBA00010983"/>
    </source>
</evidence>
<evidence type="ECO:0000256" key="9">
    <source>
        <dbReference type="RuleBase" id="RU362126"/>
    </source>
</evidence>
<dbReference type="Proteomes" id="UP001362899">
    <property type="component" value="Unassembled WGS sequence"/>
</dbReference>
<dbReference type="GO" id="GO:0036503">
    <property type="term" value="P:ERAD pathway"/>
    <property type="evidence" value="ECO:0007669"/>
    <property type="project" value="TreeGrafter"/>
</dbReference>
<proteinExistence type="inferred from homology"/>
<dbReference type="InterPro" id="IPR009033">
    <property type="entry name" value="Calreticulin/calnexin_P_dom_sf"/>
</dbReference>
<dbReference type="GO" id="GO:0006457">
    <property type="term" value="P:protein folding"/>
    <property type="evidence" value="ECO:0007669"/>
    <property type="project" value="InterPro"/>
</dbReference>
<dbReference type="Gene3D" id="2.10.250.10">
    <property type="entry name" value="Calreticulin/calnexin, P domain"/>
    <property type="match status" value="1"/>
</dbReference>
<evidence type="ECO:0000313" key="11">
    <source>
        <dbReference type="EMBL" id="GMM53069.1"/>
    </source>
</evidence>
<gene>
    <name evidence="11" type="ORF">DASB73_040320</name>
</gene>
<evidence type="ECO:0000256" key="8">
    <source>
        <dbReference type="PIRSR" id="PIRSR601580-3"/>
    </source>
</evidence>
<dbReference type="GO" id="GO:0005789">
    <property type="term" value="C:endoplasmic reticulum membrane"/>
    <property type="evidence" value="ECO:0007669"/>
    <property type="project" value="UniProtKB-SubCell"/>
</dbReference>
<feature type="region of interest" description="Disordered" evidence="10">
    <location>
        <begin position="566"/>
        <end position="613"/>
    </location>
</feature>
<dbReference type="PRINTS" id="PR00626">
    <property type="entry name" value="CALRETICULIN"/>
</dbReference>
<evidence type="ECO:0000256" key="6">
    <source>
        <dbReference type="ARBA" id="ARBA00023136"/>
    </source>
</evidence>
<sequence length="613" mass="70020">MILPNLAAAALFCSSAMAQIDPEILEANPHLKDLVMPKITTPRMPRWKDVEHPLFEPYPVEDGELADGAIFDQFNEGSTEIFKKWKVSKALNKDGKPFTGNWTIEEPEILPGFDKDYALLLSANQESSAIARKIDPPLNNINKTLIVQYEVKLQKPLNCGGMYVKLLPETSDPDYSSFNDASPYRIMFGPDMCGSLTNKVHFIIHRYGSEHQLVDAPIPADPSFKSGLYTLMIHPDQEFEIRVNGITVKAGSLLDPELFEPPLQGPVSIFDPEDPIPEDWDSRKFIPDPEQTEQPEDWYDTTSYLIVNTKARKPNNWNESKPLLIPDLDQPKPQTWDDEIDGEWPGMVKINPECEFLNTDAGEGCGPWQPPLIRNPNYKRQWEQPVIINPNYMGEYKRRTIVNDNRTEDTDASNLDGTIGGIGFELFTSSALIMFDNVYVGHSITDAENIGNATWNPKFYIETLLSENVQRAFHEQQEVYTNENNTFVDIYKYEISQLWLDPKGYSLEIYEHFMREFAHSRWEAVRQFPVSVFVFIMLLFISTTTGIFLFDTLMRPLSNKLTERKSGEKASCKELDQKGVDEHKKHIQQKRVEGTSSATTDSSTVTQRKKKRS</sequence>
<feature type="disulfide bond" evidence="8">
    <location>
        <begin position="159"/>
        <end position="193"/>
    </location>
</feature>
<evidence type="ECO:0000256" key="5">
    <source>
        <dbReference type="ARBA" id="ARBA00022989"/>
    </source>
</evidence>
<reference evidence="11 12" key="1">
    <citation type="journal article" date="2023" name="Elife">
        <title>Identification of key yeast species and microbe-microbe interactions impacting larval growth of Drosophila in the wild.</title>
        <authorList>
            <person name="Mure A."/>
            <person name="Sugiura Y."/>
            <person name="Maeda R."/>
            <person name="Honda K."/>
            <person name="Sakurai N."/>
            <person name="Takahashi Y."/>
            <person name="Watada M."/>
            <person name="Katoh T."/>
            <person name="Gotoh A."/>
            <person name="Gotoh Y."/>
            <person name="Taniguchi I."/>
            <person name="Nakamura K."/>
            <person name="Hayashi T."/>
            <person name="Katayama T."/>
            <person name="Uemura T."/>
            <person name="Hattori Y."/>
        </authorList>
    </citation>
    <scope>NUCLEOTIDE SEQUENCE [LARGE SCALE GENOMIC DNA]</scope>
    <source>
        <strain evidence="11 12">SB-73</strain>
    </source>
</reference>
<comment type="subcellular location">
    <subcellularLocation>
        <location evidence="1">Endoplasmic reticulum membrane</location>
        <topology evidence="1">Single-pass membrane protein</topology>
    </subcellularLocation>
</comment>
<dbReference type="PANTHER" id="PTHR11073:SF1">
    <property type="entry name" value="CALNEXIN 14D-RELATED"/>
    <property type="match status" value="1"/>
</dbReference>
<dbReference type="PROSITE" id="PS00804">
    <property type="entry name" value="CALRETICULIN_2"/>
    <property type="match status" value="1"/>
</dbReference>
<comment type="caution">
    <text evidence="11">The sequence shown here is derived from an EMBL/GenBank/DDBJ whole genome shotgun (WGS) entry which is preliminary data.</text>
</comment>
<protein>
    <submittedName>
        <fullName evidence="11">Calnexin</fullName>
    </submittedName>
</protein>
<keyword evidence="4 9" id="KW-0256">Endoplasmic reticulum</keyword>
<evidence type="ECO:0000256" key="4">
    <source>
        <dbReference type="ARBA" id="ARBA00022824"/>
    </source>
</evidence>
<keyword evidence="3 9" id="KW-0812">Transmembrane</keyword>
<keyword evidence="5 9" id="KW-1133">Transmembrane helix</keyword>
<feature type="compositionally biased region" description="Low complexity" evidence="10">
    <location>
        <begin position="595"/>
        <end position="606"/>
    </location>
</feature>
<evidence type="ECO:0000256" key="1">
    <source>
        <dbReference type="ARBA" id="ARBA00004389"/>
    </source>
</evidence>
<dbReference type="GO" id="GO:0005509">
    <property type="term" value="F:calcium ion binding"/>
    <property type="evidence" value="ECO:0007669"/>
    <property type="project" value="InterPro"/>
</dbReference>
<feature type="chain" id="PRO_5043085313" evidence="9">
    <location>
        <begin position="19"/>
        <end position="613"/>
    </location>
</feature>
<dbReference type="SUPFAM" id="SSF49899">
    <property type="entry name" value="Concanavalin A-like lectins/glucanases"/>
    <property type="match status" value="1"/>
</dbReference>
<comment type="similarity">
    <text evidence="2 9">Belongs to the calreticulin family.</text>
</comment>
<organism evidence="11 12">
    <name type="scientific">Starmerella bacillaris</name>
    <name type="common">Yeast</name>
    <name type="synonym">Candida zemplinina</name>
    <dbReference type="NCBI Taxonomy" id="1247836"/>
    <lineage>
        <taxon>Eukaryota</taxon>
        <taxon>Fungi</taxon>
        <taxon>Dikarya</taxon>
        <taxon>Ascomycota</taxon>
        <taxon>Saccharomycotina</taxon>
        <taxon>Dipodascomycetes</taxon>
        <taxon>Dipodascales</taxon>
        <taxon>Trichomonascaceae</taxon>
        <taxon>Starmerella</taxon>
    </lineage>
</organism>
<keyword evidence="6 9" id="KW-0472">Membrane</keyword>
<dbReference type="GO" id="GO:0051082">
    <property type="term" value="F:unfolded protein binding"/>
    <property type="evidence" value="ECO:0007669"/>
    <property type="project" value="InterPro"/>
</dbReference>
<evidence type="ECO:0000256" key="10">
    <source>
        <dbReference type="SAM" id="MobiDB-lite"/>
    </source>
</evidence>
<dbReference type="InterPro" id="IPR018124">
    <property type="entry name" value="Calret/calnex_CS"/>
</dbReference>
<dbReference type="PANTHER" id="PTHR11073">
    <property type="entry name" value="CALRETICULIN AND CALNEXIN"/>
    <property type="match status" value="1"/>
</dbReference>
<evidence type="ECO:0000256" key="3">
    <source>
        <dbReference type="ARBA" id="ARBA00022692"/>
    </source>
</evidence>
<feature type="compositionally biased region" description="Basic and acidic residues" evidence="10">
    <location>
        <begin position="566"/>
        <end position="584"/>
    </location>
</feature>
<dbReference type="Pfam" id="PF00262">
    <property type="entry name" value="Calreticulin"/>
    <property type="match status" value="1"/>
</dbReference>